<dbReference type="RefSeq" id="XP_001027588.2">
    <property type="nucleotide sequence ID" value="XM_001027588.2"/>
</dbReference>
<name>Q24HU1_TETTS</name>
<gene>
    <name evidence="1" type="ORF">TTHERM_01132910</name>
</gene>
<reference evidence="2" key="1">
    <citation type="journal article" date="2006" name="PLoS Biol.">
        <title>Macronuclear genome sequence of the ciliate Tetrahymena thermophila, a model eukaryote.</title>
        <authorList>
            <person name="Eisen J.A."/>
            <person name="Coyne R.S."/>
            <person name="Wu M."/>
            <person name="Wu D."/>
            <person name="Thiagarajan M."/>
            <person name="Wortman J.R."/>
            <person name="Badger J.H."/>
            <person name="Ren Q."/>
            <person name="Amedeo P."/>
            <person name="Jones K.M."/>
            <person name="Tallon L.J."/>
            <person name="Delcher A.L."/>
            <person name="Salzberg S.L."/>
            <person name="Silva J.C."/>
            <person name="Haas B.J."/>
            <person name="Majoros W.H."/>
            <person name="Farzad M."/>
            <person name="Carlton J.M."/>
            <person name="Smith R.K. Jr."/>
            <person name="Garg J."/>
            <person name="Pearlman R.E."/>
            <person name="Karrer K.M."/>
            <person name="Sun L."/>
            <person name="Manning G."/>
            <person name="Elde N.C."/>
            <person name="Turkewitz A.P."/>
            <person name="Asai D.J."/>
            <person name="Wilkes D.E."/>
            <person name="Wang Y."/>
            <person name="Cai H."/>
            <person name="Collins K."/>
            <person name="Stewart B.A."/>
            <person name="Lee S.R."/>
            <person name="Wilamowska K."/>
            <person name="Weinberg Z."/>
            <person name="Ruzzo W.L."/>
            <person name="Wloga D."/>
            <person name="Gaertig J."/>
            <person name="Frankel J."/>
            <person name="Tsao C.-C."/>
            <person name="Gorovsky M.A."/>
            <person name="Keeling P.J."/>
            <person name="Waller R.F."/>
            <person name="Patron N.J."/>
            <person name="Cherry J.M."/>
            <person name="Stover N.A."/>
            <person name="Krieger C.J."/>
            <person name="del Toro C."/>
            <person name="Ryder H.F."/>
            <person name="Williamson S.C."/>
            <person name="Barbeau R.A."/>
            <person name="Hamilton E.P."/>
            <person name="Orias E."/>
        </authorList>
    </citation>
    <scope>NUCLEOTIDE SEQUENCE [LARGE SCALE GENOMIC DNA]</scope>
    <source>
        <strain evidence="2">SB210</strain>
    </source>
</reference>
<dbReference type="EMBL" id="GG662232">
    <property type="protein sequence ID" value="EAS07346.2"/>
    <property type="molecule type" value="Genomic_DNA"/>
</dbReference>
<evidence type="ECO:0000313" key="2">
    <source>
        <dbReference type="Proteomes" id="UP000009168"/>
    </source>
</evidence>
<organism evidence="1 2">
    <name type="scientific">Tetrahymena thermophila (strain SB210)</name>
    <dbReference type="NCBI Taxonomy" id="312017"/>
    <lineage>
        <taxon>Eukaryota</taxon>
        <taxon>Sar</taxon>
        <taxon>Alveolata</taxon>
        <taxon>Ciliophora</taxon>
        <taxon>Intramacronucleata</taxon>
        <taxon>Oligohymenophorea</taxon>
        <taxon>Hymenostomatida</taxon>
        <taxon>Tetrahymenina</taxon>
        <taxon>Tetrahymenidae</taxon>
        <taxon>Tetrahymena</taxon>
    </lineage>
</organism>
<dbReference type="KEGG" id="tet:TTHERM_01132910"/>
<dbReference type="Proteomes" id="UP000009168">
    <property type="component" value="Unassembled WGS sequence"/>
</dbReference>
<keyword evidence="2" id="KW-1185">Reference proteome</keyword>
<sequence length="131" mass="15456">MYLSVQNRLCKRRLVTVLLSRIPSKNLKYTVSLTNSTNSDINFFFYLFNFKKRTAQSINLILKNIAVQNNFLKFQQFLSKNKRSLFACLQMKILEKNNPFIALYCKKMKRISQKGIGSIFVSFNKKQQKIQ</sequence>
<evidence type="ECO:0000313" key="1">
    <source>
        <dbReference type="EMBL" id="EAS07346.2"/>
    </source>
</evidence>
<dbReference type="GeneID" id="7824901"/>
<dbReference type="InParanoid" id="Q24HU1"/>
<accession>Q24HU1</accession>
<proteinExistence type="predicted"/>
<protein>
    <submittedName>
        <fullName evidence="1">Uncharacterized protein</fullName>
    </submittedName>
</protein>
<dbReference type="HOGENOM" id="CLU_3280768_0_0_1"/>
<dbReference type="AlphaFoldDB" id="Q24HU1"/>